<organism evidence="4 13">
    <name type="scientific">Parabacteroides distasonis</name>
    <dbReference type="NCBI Taxonomy" id="823"/>
    <lineage>
        <taxon>Bacteria</taxon>
        <taxon>Pseudomonadati</taxon>
        <taxon>Bacteroidota</taxon>
        <taxon>Bacteroidia</taxon>
        <taxon>Bacteroidales</taxon>
        <taxon>Tannerellaceae</taxon>
        <taxon>Parabacteroides</taxon>
    </lineage>
</organism>
<evidence type="ECO:0000313" key="12">
    <source>
        <dbReference type="Proteomes" id="UP000095455"/>
    </source>
</evidence>
<dbReference type="OMA" id="EPWSYFL"/>
<dbReference type="EMBL" id="CYXP01000007">
    <property type="protein sequence ID" value="CUN25143.1"/>
    <property type="molecule type" value="Genomic_DNA"/>
</dbReference>
<evidence type="ECO:0000256" key="1">
    <source>
        <dbReference type="ARBA" id="ARBA00022729"/>
    </source>
</evidence>
<dbReference type="EMBL" id="WKNE01000022">
    <property type="protein sequence ID" value="MRZ56814.1"/>
    <property type="molecule type" value="Genomic_DNA"/>
</dbReference>
<dbReference type="AlphaFoldDB" id="A0A173VDD6"/>
<dbReference type="Proteomes" id="UP000441358">
    <property type="component" value="Unassembled WGS sequence"/>
</dbReference>
<dbReference type="Gene3D" id="2.60.40.10">
    <property type="entry name" value="Immunoglobulins"/>
    <property type="match status" value="1"/>
</dbReference>
<dbReference type="EMBL" id="WKMC01000007">
    <property type="protein sequence ID" value="MRZ50736.1"/>
    <property type="molecule type" value="Genomic_DNA"/>
</dbReference>
<evidence type="ECO:0000313" key="10">
    <source>
        <dbReference type="EMBL" id="MSB74520.1"/>
    </source>
</evidence>
<evidence type="ECO:0000313" key="15">
    <source>
        <dbReference type="Proteomes" id="UP000432516"/>
    </source>
</evidence>
<evidence type="ECO:0000313" key="7">
    <source>
        <dbReference type="EMBL" id="MRY93989.1"/>
    </source>
</evidence>
<dbReference type="EMBL" id="JAQMPJ010000006">
    <property type="protein sequence ID" value="MDB9005250.1"/>
    <property type="molecule type" value="Genomic_DNA"/>
</dbReference>
<dbReference type="PANTHER" id="PTHR43405:SF1">
    <property type="entry name" value="GLYCOSYL HYDROLASE DIGH"/>
    <property type="match status" value="1"/>
</dbReference>
<dbReference type="InterPro" id="IPR003961">
    <property type="entry name" value="FN3_dom"/>
</dbReference>
<proteinExistence type="predicted"/>
<evidence type="ECO:0000313" key="8">
    <source>
        <dbReference type="EMBL" id="MRZ50736.1"/>
    </source>
</evidence>
<dbReference type="Proteomes" id="UP000441609">
    <property type="component" value="Unassembled WGS sequence"/>
</dbReference>
<dbReference type="SUPFAM" id="SSF51445">
    <property type="entry name" value="(Trans)glycosidases"/>
    <property type="match status" value="1"/>
</dbReference>
<protein>
    <submittedName>
        <fullName evidence="6">Family 10 glycosylhydrolase</fullName>
    </submittedName>
    <submittedName>
        <fullName evidence="4">Uncharacterized protein conserved in bacteria</fullName>
    </submittedName>
</protein>
<dbReference type="InterPro" id="IPR052177">
    <property type="entry name" value="Divisome_Glycosyl_Hydrolase"/>
</dbReference>
<evidence type="ECO:0000313" key="14">
    <source>
        <dbReference type="Proteomes" id="UP000284660"/>
    </source>
</evidence>
<dbReference type="Proteomes" id="UP000284660">
    <property type="component" value="Unassembled WGS sequence"/>
</dbReference>
<dbReference type="EMBL" id="WKMY01000007">
    <property type="protein sequence ID" value="MRY93989.1"/>
    <property type="molecule type" value="Genomic_DNA"/>
</dbReference>
<evidence type="ECO:0000256" key="2">
    <source>
        <dbReference type="SAM" id="SignalP"/>
    </source>
</evidence>
<evidence type="ECO:0000313" key="16">
    <source>
        <dbReference type="Proteomes" id="UP000441358"/>
    </source>
</evidence>
<dbReference type="Gene3D" id="3.20.20.80">
    <property type="entry name" value="Glycosidases"/>
    <property type="match status" value="1"/>
</dbReference>
<dbReference type="EMBL" id="CYYK01000020">
    <property type="protein sequence ID" value="CUP19889.1"/>
    <property type="molecule type" value="Genomic_DNA"/>
</dbReference>
<dbReference type="Proteomes" id="UP000432516">
    <property type="component" value="Unassembled WGS sequence"/>
</dbReference>
<accession>A0A173VDD6</accession>
<dbReference type="PANTHER" id="PTHR43405">
    <property type="entry name" value="GLYCOSYL HYDROLASE DIGH"/>
    <property type="match status" value="1"/>
</dbReference>
<dbReference type="PROSITE" id="PS50853">
    <property type="entry name" value="FN3"/>
    <property type="match status" value="1"/>
</dbReference>
<dbReference type="RefSeq" id="WP_005855440.1">
    <property type="nucleotide sequence ID" value="NZ_BQOC01000001.1"/>
</dbReference>
<reference evidence="15 16" key="3">
    <citation type="journal article" date="2019" name="Nat. Med.">
        <title>A library of human gut bacterial isolates paired with longitudinal multiomics data enables mechanistic microbiome research.</title>
        <authorList>
            <person name="Poyet M."/>
            <person name="Groussin M."/>
            <person name="Gibbons S.M."/>
            <person name="Avila-Pacheco J."/>
            <person name="Jiang X."/>
            <person name="Kearney S.M."/>
            <person name="Perrotta A.R."/>
            <person name="Berdy B."/>
            <person name="Zhao S."/>
            <person name="Lieberman T.D."/>
            <person name="Swanson P.K."/>
            <person name="Smith M."/>
            <person name="Roesemann S."/>
            <person name="Alexander J.E."/>
            <person name="Rich S.A."/>
            <person name="Livny J."/>
            <person name="Vlamakis H."/>
            <person name="Clish C."/>
            <person name="Bullock K."/>
            <person name="Deik A."/>
            <person name="Scott J."/>
            <person name="Pierce K.A."/>
            <person name="Xavier R.J."/>
            <person name="Alm E.J."/>
        </authorList>
    </citation>
    <scope>NUCLEOTIDE SEQUENCE [LARGE SCALE GENOMIC DNA]</scope>
    <source>
        <strain evidence="9 15">BIOML-A2</strain>
        <strain evidence="10 17">BIOML-A20</strain>
        <strain evidence="8 16">BIOML-A32</strain>
        <strain evidence="7 18">BIOML-A9</strain>
    </source>
</reference>
<dbReference type="InterPro" id="IPR013783">
    <property type="entry name" value="Ig-like_fold"/>
</dbReference>
<feature type="domain" description="Fibronectin type-III" evidence="3">
    <location>
        <begin position="394"/>
        <end position="493"/>
    </location>
</feature>
<evidence type="ECO:0000313" key="5">
    <source>
        <dbReference type="EMBL" id="CUP19889.1"/>
    </source>
</evidence>
<dbReference type="GO" id="GO:0016787">
    <property type="term" value="F:hydrolase activity"/>
    <property type="evidence" value="ECO:0007669"/>
    <property type="project" value="UniProtKB-KW"/>
</dbReference>
<dbReference type="Proteomes" id="UP000095591">
    <property type="component" value="Unassembled WGS sequence"/>
</dbReference>
<gene>
    <name evidence="11" type="ORF">DW782_15140</name>
    <name evidence="5" type="ORF">ERS852380_04131</name>
    <name evidence="4" type="ORF">ERS852429_02897</name>
    <name evidence="8" type="ORF">GKD66_11010</name>
    <name evidence="7" type="ORF">GKD67_12280</name>
    <name evidence="9" type="ORF">GKD68_19125</name>
    <name evidence="10" type="ORF">GKD70_14725</name>
    <name evidence="6" type="ORF">PN599_09570</name>
</gene>
<evidence type="ECO:0000313" key="13">
    <source>
        <dbReference type="Proteomes" id="UP000095591"/>
    </source>
</evidence>
<evidence type="ECO:0000259" key="3">
    <source>
        <dbReference type="PROSITE" id="PS50853"/>
    </source>
</evidence>
<keyword evidence="1 2" id="KW-0732">Signal</keyword>
<evidence type="ECO:0000313" key="6">
    <source>
        <dbReference type="EMBL" id="MDB9005250.1"/>
    </source>
</evidence>
<evidence type="ECO:0000313" key="17">
    <source>
        <dbReference type="Proteomes" id="UP000441609"/>
    </source>
</evidence>
<keyword evidence="7" id="KW-0378">Hydrolase</keyword>
<dbReference type="InterPro" id="IPR036116">
    <property type="entry name" value="FN3_sf"/>
</dbReference>
<name>A0A173VDD6_PARDI</name>
<evidence type="ECO:0000313" key="4">
    <source>
        <dbReference type="EMBL" id="CUN25143.1"/>
    </source>
</evidence>
<dbReference type="Proteomes" id="UP000095455">
    <property type="component" value="Unassembled WGS sequence"/>
</dbReference>
<dbReference type="SUPFAM" id="SSF49265">
    <property type="entry name" value="Fibronectin type III"/>
    <property type="match status" value="1"/>
</dbReference>
<feature type="signal peptide" evidence="2">
    <location>
        <begin position="1"/>
        <end position="22"/>
    </location>
</feature>
<dbReference type="InterPro" id="IPR017853">
    <property type="entry name" value="GH"/>
</dbReference>
<dbReference type="Pfam" id="PF02638">
    <property type="entry name" value="GHL10"/>
    <property type="match status" value="1"/>
</dbReference>
<evidence type="ECO:0000313" key="9">
    <source>
        <dbReference type="EMBL" id="MRZ56814.1"/>
    </source>
</evidence>
<evidence type="ECO:0000313" key="18">
    <source>
        <dbReference type="Proteomes" id="UP000461276"/>
    </source>
</evidence>
<dbReference type="InterPro" id="IPR003790">
    <property type="entry name" value="GHL10"/>
</dbReference>
<reference evidence="6" key="4">
    <citation type="submission" date="2023-01" db="EMBL/GenBank/DDBJ databases">
        <title>Human gut microbiome strain richness.</title>
        <authorList>
            <person name="Chen-Liaw A."/>
        </authorList>
    </citation>
    <scope>NUCLEOTIDE SEQUENCE</scope>
    <source>
        <strain evidence="6">RTP21484st1_E5_RTP21484_190118</strain>
    </source>
</reference>
<reference evidence="12 13" key="1">
    <citation type="submission" date="2015-09" db="EMBL/GenBank/DDBJ databases">
        <authorList>
            <consortium name="Pathogen Informatics"/>
        </authorList>
    </citation>
    <scope>NUCLEOTIDE SEQUENCE [LARGE SCALE GENOMIC DNA]</scope>
    <source>
        <strain evidence="5 12">2789STDY5608822</strain>
        <strain evidence="4 13">2789STDY5608872</strain>
    </source>
</reference>
<evidence type="ECO:0000313" key="11">
    <source>
        <dbReference type="EMBL" id="RHD73176.1"/>
    </source>
</evidence>
<dbReference type="OrthoDB" id="9773203at2"/>
<dbReference type="EMBL" id="WKMO01000013">
    <property type="protein sequence ID" value="MSB74520.1"/>
    <property type="molecule type" value="Genomic_DNA"/>
</dbReference>
<sequence>MRKFCLLLILSLALPVFCLLQAVEPPKKEIRAVWLTTVYGLDWPHKPATTEAGRKAQQQALLDILDRLQEANFNMVFIQARLRGDVMYRSAIEPVSKTFSGKYGELPGYDPLAFVVDECHKRGMECHAWFVTFPLGTEKSVKEQGKLSVVKKKPKLCKRHNGEWYLDPGVPETADYILSLVKEIVNGYDIDGIHFDYIRYPEEAKKFPDKALYNKSGKKKSLADWRRENINRMVYRIYDWVKQTKPWVQVSSSPLGKYNRIERVPNAGWTAYESVFQDPKMWMQQGKQDMIVPMMYYLHKNFFPFVDNWVDNCNGRLVVPGLGAYRMDKSEADWAVNDITDQIDYSRYYGGAGCAFFRCGNVLYNDKGLYKELRDNYYKYPAQLPPLTWLNDSVPAAPEGIKVERLDDELHLTWQKPVSEKQDLTYTVYYSLTDSIDTASAKSILATNIYGNELFLPIDVESERGYTFSVTASTRYRIESEPSPDTYYYLSKFIK</sequence>
<dbReference type="EMBL" id="QSJN01000009">
    <property type="protein sequence ID" value="RHD73176.1"/>
    <property type="molecule type" value="Genomic_DNA"/>
</dbReference>
<reference evidence="11 14" key="2">
    <citation type="submission" date="2018-08" db="EMBL/GenBank/DDBJ databases">
        <title>A genome reference for cultivated species of the human gut microbiota.</title>
        <authorList>
            <person name="Zou Y."/>
            <person name="Xue W."/>
            <person name="Luo G."/>
        </authorList>
    </citation>
    <scope>NUCLEOTIDE SEQUENCE [LARGE SCALE GENOMIC DNA]</scope>
    <source>
        <strain evidence="11 14">AM30-4</strain>
    </source>
</reference>
<dbReference type="Proteomes" id="UP000461276">
    <property type="component" value="Unassembled WGS sequence"/>
</dbReference>
<feature type="chain" id="PRO_5014533245" evidence="2">
    <location>
        <begin position="23"/>
        <end position="495"/>
    </location>
</feature>
<dbReference type="Proteomes" id="UP001210126">
    <property type="component" value="Unassembled WGS sequence"/>
</dbReference>